<keyword evidence="4" id="KW-1133">Transmembrane helix</keyword>
<dbReference type="AlphaFoldDB" id="A0A4R6DRB7"/>
<dbReference type="SMART" id="SM00283">
    <property type="entry name" value="MA"/>
    <property type="match status" value="1"/>
</dbReference>
<gene>
    <name evidence="6" type="ORF">C7389_12261</name>
</gene>
<dbReference type="RefSeq" id="WP_162851792.1">
    <property type="nucleotide sequence ID" value="NZ_SNVV01000022.1"/>
</dbReference>
<feature type="transmembrane region" description="Helical" evidence="4">
    <location>
        <begin position="38"/>
        <end position="63"/>
    </location>
</feature>
<proteinExistence type="inferred from homology"/>
<keyword evidence="7" id="KW-1185">Reference proteome</keyword>
<sequence length="409" mass="42391">MLNPNPSPSTHEQAASGALHLALCRFAPPLLALLFAGVHVYGGGSVALAGGAMVLGILIAFALDRTAAPQQAATRSLYPAPAAASGSPPAQPAAAETVGLDELCKKVLPLWSRHLEMVRAQTEDAVTDLAGRFQGLTQRVGKAMEASSQAAGEASGGEGLMATLERSRGRLNGVLSALRSSVESRHKVLEDMSRLSELTDALQTMAAEVGEIAARTNLLALNASIEAARAGEAGRGFAVVADEVRKLSTQSGQTGQRIRETVDGVSQTISQTLSLAHTYAEADQAGVAAAETGVGEVLSDFHGAGDALARSATILREENSGIGDELAGVIVQLQFQDRVGQILTHVLQDIAKLEDMLSRHASDGSSPAFDLRAWMDALASTYSTAEQHAAHRGGQGAAAKSAPTDITFF</sequence>
<comment type="similarity">
    <text evidence="2">Belongs to the methyl-accepting chemotaxis (MCP) protein family.</text>
</comment>
<comment type="caution">
    <text evidence="6">The sequence shown here is derived from an EMBL/GenBank/DDBJ whole genome shotgun (WGS) entry which is preliminary data.</text>
</comment>
<feature type="domain" description="Methyl-accepting transducer" evidence="5">
    <location>
        <begin position="121"/>
        <end position="291"/>
    </location>
</feature>
<protein>
    <submittedName>
        <fullName evidence="6">Methyl-accepting chemotaxis protein</fullName>
    </submittedName>
</protein>
<dbReference type="PANTHER" id="PTHR32089">
    <property type="entry name" value="METHYL-ACCEPTING CHEMOTAXIS PROTEIN MCPB"/>
    <property type="match status" value="1"/>
</dbReference>
<dbReference type="InterPro" id="IPR004089">
    <property type="entry name" value="MCPsignal_dom"/>
</dbReference>
<dbReference type="EMBL" id="SNVV01000022">
    <property type="protein sequence ID" value="TDN47104.1"/>
    <property type="molecule type" value="Genomic_DNA"/>
</dbReference>
<evidence type="ECO:0000256" key="1">
    <source>
        <dbReference type="ARBA" id="ARBA00023224"/>
    </source>
</evidence>
<dbReference type="GO" id="GO:0007165">
    <property type="term" value="P:signal transduction"/>
    <property type="evidence" value="ECO:0007669"/>
    <property type="project" value="UniProtKB-KW"/>
</dbReference>
<accession>A0A4R6DRB7</accession>
<dbReference type="PROSITE" id="PS50111">
    <property type="entry name" value="CHEMOTAXIS_TRANSDUC_2"/>
    <property type="match status" value="1"/>
</dbReference>
<dbReference type="GO" id="GO:0006935">
    <property type="term" value="P:chemotaxis"/>
    <property type="evidence" value="ECO:0007669"/>
    <property type="project" value="InterPro"/>
</dbReference>
<evidence type="ECO:0000256" key="4">
    <source>
        <dbReference type="SAM" id="Phobius"/>
    </source>
</evidence>
<dbReference type="PANTHER" id="PTHR32089:SF112">
    <property type="entry name" value="LYSOZYME-LIKE PROTEIN-RELATED"/>
    <property type="match status" value="1"/>
</dbReference>
<dbReference type="Proteomes" id="UP000295129">
    <property type="component" value="Unassembled WGS sequence"/>
</dbReference>
<dbReference type="GO" id="GO:0016020">
    <property type="term" value="C:membrane"/>
    <property type="evidence" value="ECO:0007669"/>
    <property type="project" value="InterPro"/>
</dbReference>
<dbReference type="SUPFAM" id="SSF58104">
    <property type="entry name" value="Methyl-accepting chemotaxis protein (MCP) signaling domain"/>
    <property type="match status" value="1"/>
</dbReference>
<dbReference type="Gene3D" id="1.10.287.950">
    <property type="entry name" value="Methyl-accepting chemotaxis protein"/>
    <property type="match status" value="1"/>
</dbReference>
<evidence type="ECO:0000256" key="3">
    <source>
        <dbReference type="PROSITE-ProRule" id="PRU00284"/>
    </source>
</evidence>
<dbReference type="PRINTS" id="PR00260">
    <property type="entry name" value="CHEMTRNSDUCR"/>
</dbReference>
<organism evidence="6 7">
    <name type="scientific">Azoarcus indigens</name>
    <dbReference type="NCBI Taxonomy" id="29545"/>
    <lineage>
        <taxon>Bacteria</taxon>
        <taxon>Pseudomonadati</taxon>
        <taxon>Pseudomonadota</taxon>
        <taxon>Betaproteobacteria</taxon>
        <taxon>Rhodocyclales</taxon>
        <taxon>Zoogloeaceae</taxon>
        <taxon>Azoarcus</taxon>
    </lineage>
</organism>
<evidence type="ECO:0000313" key="6">
    <source>
        <dbReference type="EMBL" id="TDN47104.1"/>
    </source>
</evidence>
<reference evidence="6 7" key="1">
    <citation type="submission" date="2019-03" db="EMBL/GenBank/DDBJ databases">
        <title>Genomic Encyclopedia of Type Strains, Phase IV (KMG-IV): sequencing the most valuable type-strain genomes for metagenomic binning, comparative biology and taxonomic classification.</title>
        <authorList>
            <person name="Goeker M."/>
        </authorList>
    </citation>
    <scope>NUCLEOTIDE SEQUENCE [LARGE SCALE GENOMIC DNA]</scope>
    <source>
        <strain evidence="6 7">DSM 12121</strain>
    </source>
</reference>
<keyword evidence="4" id="KW-0812">Transmembrane</keyword>
<keyword evidence="4" id="KW-0472">Membrane</keyword>
<evidence type="ECO:0000256" key="2">
    <source>
        <dbReference type="ARBA" id="ARBA00029447"/>
    </source>
</evidence>
<dbReference type="InterPro" id="IPR004090">
    <property type="entry name" value="Chemotax_Me-accpt_rcpt"/>
</dbReference>
<keyword evidence="1 3" id="KW-0807">Transducer</keyword>
<evidence type="ECO:0000313" key="7">
    <source>
        <dbReference type="Proteomes" id="UP000295129"/>
    </source>
</evidence>
<dbReference type="Pfam" id="PF00015">
    <property type="entry name" value="MCPsignal"/>
    <property type="match status" value="1"/>
</dbReference>
<dbReference type="GO" id="GO:0004888">
    <property type="term" value="F:transmembrane signaling receptor activity"/>
    <property type="evidence" value="ECO:0007669"/>
    <property type="project" value="InterPro"/>
</dbReference>
<name>A0A4R6DRB7_9RHOO</name>
<evidence type="ECO:0000259" key="5">
    <source>
        <dbReference type="PROSITE" id="PS50111"/>
    </source>
</evidence>